<dbReference type="Proteomes" id="UP001431775">
    <property type="component" value="Unassembled WGS sequence"/>
</dbReference>
<evidence type="ECO:0000313" key="8">
    <source>
        <dbReference type="Proteomes" id="UP001431775"/>
    </source>
</evidence>
<feature type="domain" description="Toprim" evidence="4">
    <location>
        <begin position="590"/>
        <end position="692"/>
    </location>
</feature>
<feature type="domain" description="Polyvalent protein metallopeptidase" evidence="5">
    <location>
        <begin position="161"/>
        <end position="287"/>
    </location>
</feature>
<comment type="caution">
    <text evidence="7">The sequence shown here is derived from an EMBL/GenBank/DDBJ whole genome shotgun (WGS) entry which is preliminary data.</text>
</comment>
<dbReference type="InterPro" id="IPR006171">
    <property type="entry name" value="TOPRIM_dom"/>
</dbReference>
<dbReference type="Pfam" id="PF18974">
    <property type="entry name" value="DUF5710"/>
    <property type="match status" value="1"/>
</dbReference>
<dbReference type="CDD" id="cd01029">
    <property type="entry name" value="TOPRIM_primases"/>
    <property type="match status" value="1"/>
</dbReference>
<evidence type="ECO:0000259" key="5">
    <source>
        <dbReference type="Pfam" id="PF18818"/>
    </source>
</evidence>
<protein>
    <submittedName>
        <fullName evidence="7">Zincin-like metallopeptidase domain-containing protein</fullName>
    </submittedName>
</protein>
<evidence type="ECO:0000259" key="3">
    <source>
        <dbReference type="Pfam" id="PF08401"/>
    </source>
</evidence>
<gene>
    <name evidence="7" type="ORF">QJV33_11420</name>
</gene>
<dbReference type="InterPro" id="IPR034154">
    <property type="entry name" value="TOPRIM_DnaG/twinkle"/>
</dbReference>
<evidence type="ECO:0000259" key="4">
    <source>
        <dbReference type="Pfam" id="PF13362"/>
    </source>
</evidence>
<dbReference type="InterPro" id="IPR043764">
    <property type="entry name" value="DUF5710"/>
</dbReference>
<accession>A0ABT6QAE3</accession>
<dbReference type="InterPro" id="IPR013610">
    <property type="entry name" value="ArdC_N"/>
</dbReference>
<keyword evidence="1" id="KW-0175">Coiled coil</keyword>
<evidence type="ECO:0000256" key="2">
    <source>
        <dbReference type="SAM" id="MobiDB-lite"/>
    </source>
</evidence>
<dbReference type="InterPro" id="IPR041459">
    <property type="entry name" value="MPTase-PolyVal"/>
</dbReference>
<feature type="domain" description="DUF5710" evidence="6">
    <location>
        <begin position="320"/>
        <end position="361"/>
    </location>
</feature>
<feature type="region of interest" description="Disordered" evidence="2">
    <location>
        <begin position="408"/>
        <end position="427"/>
    </location>
</feature>
<evidence type="ECO:0000259" key="6">
    <source>
        <dbReference type="Pfam" id="PF18974"/>
    </source>
</evidence>
<feature type="domain" description="N-terminal" evidence="3">
    <location>
        <begin position="7"/>
        <end position="136"/>
    </location>
</feature>
<dbReference type="Pfam" id="PF08401">
    <property type="entry name" value="ArdcN"/>
    <property type="match status" value="1"/>
</dbReference>
<reference evidence="7" key="1">
    <citation type="submission" date="2023-05" db="EMBL/GenBank/DDBJ databases">
        <title>Whole genome sequence of Commensalibacter sp.</title>
        <authorList>
            <person name="Charoenyingcharoen P."/>
            <person name="Yukphan P."/>
        </authorList>
    </citation>
    <scope>NUCLEOTIDE SEQUENCE</scope>
    <source>
        <strain evidence="7">TBRC 10068</strain>
    </source>
</reference>
<feature type="coiled-coil region" evidence="1">
    <location>
        <begin position="455"/>
        <end position="491"/>
    </location>
</feature>
<name>A0ABT6QAE3_9PROT</name>
<evidence type="ECO:0000313" key="7">
    <source>
        <dbReference type="EMBL" id="MDI2113878.1"/>
    </source>
</evidence>
<evidence type="ECO:0000256" key="1">
    <source>
        <dbReference type="SAM" id="Coils"/>
    </source>
</evidence>
<dbReference type="EMBL" id="JASBAN010000003">
    <property type="protein sequence ID" value="MDI2113878.1"/>
    <property type="molecule type" value="Genomic_DNA"/>
</dbReference>
<dbReference type="RefSeq" id="WP_281463528.1">
    <property type="nucleotide sequence ID" value="NZ_JASBAN010000003.1"/>
</dbReference>
<organism evidence="7 8">
    <name type="scientific">Commensalibacter nepenthis</name>
    <dbReference type="NCBI Taxonomy" id="3043872"/>
    <lineage>
        <taxon>Bacteria</taxon>
        <taxon>Pseudomonadati</taxon>
        <taxon>Pseudomonadota</taxon>
        <taxon>Alphaproteobacteria</taxon>
        <taxon>Acetobacterales</taxon>
        <taxon>Acetobacteraceae</taxon>
    </lineage>
</organism>
<keyword evidence="8" id="KW-1185">Reference proteome</keyword>
<dbReference type="Pfam" id="PF13362">
    <property type="entry name" value="Toprim_3"/>
    <property type="match status" value="1"/>
</dbReference>
<proteinExistence type="predicted"/>
<sequence length="789" mass="90229">MLKNNDDQAKEFADLIIKQLKQGTAPWQKPWGADKHFMPYNPKSDINYSGVNALILMAEENQKQYSDNRWMTYKQAGEMGGQVRKGEKGTLLKYWRFTESITKKDENGQPILDKDGKEVKEQVRLKQPKVNTFVVFNANQIDGLPPPKERQKFPPWETVKRIDEVIKNSGAKIEHKDGNRAFYKPSEDKIVMPHKEQFKSEKQYYGTLLHKVGHWTGHEDRLNRDMKHPFGSVEYAKEELRAEITSMMLEDKFAIGNNRRDEQHASYIQSWIKVLEEDPKEIFRAAADAQKMTNFVMQFASQKQNLQEDLKENQQAMSDRIFLNVPFEEKEQVKLLGAKWDKTEKKWYAPENEDLKFFEKWTTNQEDLKENQQKIISSYQESPQNQFKNKLLEAGLIVTDIQMDGKTHRVPVQGDKKGAKSGSYRGYLDGRPAGSFTNYKTGQQENWKANADQSLSQEEKQALIQQAKINKEKREKEVKEQHNKIASISNEILKAAIPANSDHNYLKKKQINSDFIFQANDETIQKANELLEEHHNIKSGDLLVPMVNSNNEVRSLQIIKENGFKGFLAGGQVTSLYASLGKKQESKPIWIAEGLATGKSLYEATGDQVIIAFNASNLSSVSEEIRKANPNSDIYIAADNDRHLPLKEHPLPNIGLEKAEDAAQKVNGLVILPTFGADQDGIDWNDIAVKDGVDGLMRELKDSVNRAIIKDNINKLNQGEDKESLAEQTEKKLDVTQDAIASFRDFKGEKQIQSSIINKTIDVNVDIETKETKHNIHEKTQKLSRRIGR</sequence>
<dbReference type="Pfam" id="PF18818">
    <property type="entry name" value="MPTase-PolyVal"/>
    <property type="match status" value="1"/>
</dbReference>